<organism evidence="14 15">
    <name type="scientific">Caenorhabditis auriculariae</name>
    <dbReference type="NCBI Taxonomy" id="2777116"/>
    <lineage>
        <taxon>Eukaryota</taxon>
        <taxon>Metazoa</taxon>
        <taxon>Ecdysozoa</taxon>
        <taxon>Nematoda</taxon>
        <taxon>Chromadorea</taxon>
        <taxon>Rhabditida</taxon>
        <taxon>Rhabditina</taxon>
        <taxon>Rhabditomorpha</taxon>
        <taxon>Rhabditoidea</taxon>
        <taxon>Rhabditidae</taxon>
        <taxon>Peloderinae</taxon>
        <taxon>Caenorhabditis</taxon>
    </lineage>
</organism>
<feature type="non-terminal residue" evidence="14">
    <location>
        <position position="1015"/>
    </location>
</feature>
<keyword evidence="5" id="KW-0904">Protein phosphatase</keyword>
<evidence type="ECO:0000256" key="9">
    <source>
        <dbReference type="SAM" id="Phobius"/>
    </source>
</evidence>
<dbReference type="InterPro" id="IPR050713">
    <property type="entry name" value="RTP_Phos/Ushers"/>
</dbReference>
<evidence type="ECO:0000313" key="15">
    <source>
        <dbReference type="Proteomes" id="UP000835052"/>
    </source>
</evidence>
<dbReference type="SMART" id="SM00060">
    <property type="entry name" value="FN3"/>
    <property type="match status" value="2"/>
</dbReference>
<proteinExistence type="predicted"/>
<dbReference type="AlphaFoldDB" id="A0A8S1HW09"/>
<dbReference type="PRINTS" id="PR00700">
    <property type="entry name" value="PRTYPHPHTASE"/>
</dbReference>
<feature type="domain" description="Tyrosine specific protein phosphatases" evidence="12">
    <location>
        <begin position="840"/>
        <end position="911"/>
    </location>
</feature>
<keyword evidence="7 9" id="KW-0472">Membrane</keyword>
<evidence type="ECO:0000256" key="4">
    <source>
        <dbReference type="ARBA" id="ARBA00022801"/>
    </source>
</evidence>
<dbReference type="InterPro" id="IPR000387">
    <property type="entry name" value="Tyr_Pase_dom"/>
</dbReference>
<dbReference type="CDD" id="cd14553">
    <property type="entry name" value="R-PTPc-LAR-1"/>
    <property type="match status" value="1"/>
</dbReference>
<evidence type="ECO:0000256" key="6">
    <source>
        <dbReference type="ARBA" id="ARBA00022989"/>
    </source>
</evidence>
<dbReference type="GO" id="GO:0016020">
    <property type="term" value="C:membrane"/>
    <property type="evidence" value="ECO:0007669"/>
    <property type="project" value="UniProtKB-SubCell"/>
</dbReference>
<dbReference type="PROSITE" id="PS50055">
    <property type="entry name" value="TYR_PHOSPHATASE_PTP"/>
    <property type="match status" value="2"/>
</dbReference>
<dbReference type="Pfam" id="PF00041">
    <property type="entry name" value="fn3"/>
    <property type="match status" value="1"/>
</dbReference>
<dbReference type="PROSITE" id="PS50056">
    <property type="entry name" value="TYR_PHOSPHATASE_2"/>
    <property type="match status" value="1"/>
</dbReference>
<dbReference type="SUPFAM" id="SSF52799">
    <property type="entry name" value="(Phosphotyrosine protein) phosphatases II"/>
    <property type="match status" value="2"/>
</dbReference>
<dbReference type="CDD" id="cd00063">
    <property type="entry name" value="FN3"/>
    <property type="match status" value="2"/>
</dbReference>
<evidence type="ECO:0000259" key="13">
    <source>
        <dbReference type="PROSITE" id="PS50853"/>
    </source>
</evidence>
<dbReference type="Gene3D" id="2.60.40.10">
    <property type="entry name" value="Immunoglobulins"/>
    <property type="match status" value="2"/>
</dbReference>
<dbReference type="InterPro" id="IPR057598">
    <property type="entry name" value="Fn3_PTPRU"/>
</dbReference>
<keyword evidence="2 9" id="KW-0812">Transmembrane</keyword>
<evidence type="ECO:0000256" key="8">
    <source>
        <dbReference type="ARBA" id="ARBA00023180"/>
    </source>
</evidence>
<keyword evidence="3 10" id="KW-0732">Signal</keyword>
<evidence type="ECO:0008006" key="16">
    <source>
        <dbReference type="Google" id="ProtNLM"/>
    </source>
</evidence>
<dbReference type="InterPro" id="IPR036116">
    <property type="entry name" value="FN3_sf"/>
</dbReference>
<keyword evidence="15" id="KW-1185">Reference proteome</keyword>
<dbReference type="Pfam" id="PF23144">
    <property type="entry name" value="Fn3_PTPRU"/>
    <property type="match status" value="1"/>
</dbReference>
<dbReference type="Proteomes" id="UP000835052">
    <property type="component" value="Unassembled WGS sequence"/>
</dbReference>
<dbReference type="PROSITE" id="PS50853">
    <property type="entry name" value="FN3"/>
    <property type="match status" value="2"/>
</dbReference>
<dbReference type="InterPro" id="IPR013783">
    <property type="entry name" value="Ig-like_fold"/>
</dbReference>
<dbReference type="PANTHER" id="PTHR46957">
    <property type="entry name" value="CYTOKINE RECEPTOR"/>
    <property type="match status" value="1"/>
</dbReference>
<keyword evidence="8" id="KW-0325">Glycoprotein</keyword>
<dbReference type="SUPFAM" id="SSF49265">
    <property type="entry name" value="Fibronectin type III"/>
    <property type="match status" value="2"/>
</dbReference>
<name>A0A8S1HW09_9PELO</name>
<feature type="chain" id="PRO_5035820474" description="Protein-tyrosine-phosphatase" evidence="10">
    <location>
        <begin position="24"/>
        <end position="1015"/>
    </location>
</feature>
<evidence type="ECO:0000256" key="7">
    <source>
        <dbReference type="ARBA" id="ARBA00023136"/>
    </source>
</evidence>
<evidence type="ECO:0000259" key="12">
    <source>
        <dbReference type="PROSITE" id="PS50056"/>
    </source>
</evidence>
<feature type="domain" description="Tyrosine-protein phosphatase" evidence="11">
    <location>
        <begin position="949"/>
        <end position="1015"/>
    </location>
</feature>
<dbReference type="EMBL" id="CAJGYM010000232">
    <property type="protein sequence ID" value="CAD6200069.1"/>
    <property type="molecule type" value="Genomic_DNA"/>
</dbReference>
<evidence type="ECO:0000256" key="3">
    <source>
        <dbReference type="ARBA" id="ARBA00022729"/>
    </source>
</evidence>
<dbReference type="InterPro" id="IPR003595">
    <property type="entry name" value="Tyr_Pase_cat"/>
</dbReference>
<feature type="domain" description="Fibronectin type-III" evidence="13">
    <location>
        <begin position="125"/>
        <end position="221"/>
    </location>
</feature>
<sequence>MNYSVIYLACVLVVACRDVVVVATDDAIYRRRGTAKQRTRTRLPFDAAGGFFAIEAMSLDDRPYRANGNIFAAVINSLLQPKKKGMTGLKEFEFPAKTLQKSSSQKLIAPDFFSVTCFKTALVGPPTNVRVEATSNSSAVVQWDFEAAPVDSFVVKYIHEPGSRTDTEKWVQQPVLGHVRHYEVPNLTAHKPYAFCVLAVKNNRQGPCSDPPTVLESVSPTYMVQNLRVLWKTSNSVQLTWDYTGPRNVGFHLNHTGIKEYLNQDLQLKTMTTPGYVRELPENSREFLWTSLRPNMQYTFHIGVHTLPPGSRRYWPKEVTTKTDCTGPPFVERPVLVLESTNMLAGQQMVRLSPASEEYGEISHYWIIVVPANYSNEDVVNMDSTDLERATSEKRAALAKQLSVSPTKKIRKNVDEKEHPKIRQKRAAPLGAYVTARLSSTRMQQDFSGRTPFIVGDSQLYEGFTNYPLEPHAHYRLMMRAFAKEEPRSRDSFEQRPPMSEKLTKMYSDSLLTEPFTTKSTARGGAQRTSPWFGAFVAIAVILTIIFMLVCWWVRCKKKSAGRHPRHGSITKVALTGNIMNGMPGETSKLLNSNDYGRPVMNPYDQMNGNGAIPEPTDMPQFLYLYLPSRPVTLTIPTTIVHPPIPIAELAQHIERLRINNNSGFQQEFESIETGQHFTWEHSSAEVNKHKNRYANVAAYDHSRVVLSDVDAVPGSDYINANYIDGYEKPKSYIATQGPLPETFGDFWRMVWEEGSVTIVMLTNLEERSRVKCDQYWPSRGSSAYGDVQVTLLETTVLAHYTMRTLRLQVAGEPEVREIRHLQYTAWPDHGVPDHPTPFLVFLKRVKTLNPQDAGPIISHCSAGIGRTGAFIVIDCMLERLRYDNTVDIYGCVTHLRSQRSYMVQTEEQYIFIHDAVLDAVNSGSTEVPASRLHQHVQAFDATDDRWRFRHRNGHLSTLKWANSRCQVANTPVNRHKNRVLSSVPFDANRVILHMIPGIDGSDYINASWIDGYRE</sequence>
<dbReference type="SMART" id="SM00194">
    <property type="entry name" value="PTPc"/>
    <property type="match status" value="1"/>
</dbReference>
<evidence type="ECO:0000256" key="5">
    <source>
        <dbReference type="ARBA" id="ARBA00022912"/>
    </source>
</evidence>
<evidence type="ECO:0000256" key="1">
    <source>
        <dbReference type="ARBA" id="ARBA00004479"/>
    </source>
</evidence>
<dbReference type="Pfam" id="PF00102">
    <property type="entry name" value="Y_phosphatase"/>
    <property type="match status" value="2"/>
</dbReference>
<feature type="domain" description="Fibronectin type-III" evidence="13">
    <location>
        <begin position="223"/>
        <end position="324"/>
    </location>
</feature>
<accession>A0A8S1HW09</accession>
<dbReference type="InterPro" id="IPR000242">
    <property type="entry name" value="PTP_cat"/>
</dbReference>
<dbReference type="PANTHER" id="PTHR46957:SF6">
    <property type="entry name" value="PROTEIN-TYROSINE-PHOSPHATASE"/>
    <property type="match status" value="1"/>
</dbReference>
<reference evidence="14" key="1">
    <citation type="submission" date="2020-10" db="EMBL/GenBank/DDBJ databases">
        <authorList>
            <person name="Kikuchi T."/>
        </authorList>
    </citation>
    <scope>NUCLEOTIDE SEQUENCE</scope>
    <source>
        <strain evidence="14">NKZ352</strain>
    </source>
</reference>
<dbReference type="InterPro" id="IPR003961">
    <property type="entry name" value="FN3_dom"/>
</dbReference>
<dbReference type="GO" id="GO:0004725">
    <property type="term" value="F:protein tyrosine phosphatase activity"/>
    <property type="evidence" value="ECO:0007669"/>
    <property type="project" value="InterPro"/>
</dbReference>
<protein>
    <recommendedName>
        <fullName evidence="16">Protein-tyrosine-phosphatase</fullName>
    </recommendedName>
</protein>
<dbReference type="InterPro" id="IPR029021">
    <property type="entry name" value="Prot-tyrosine_phosphatase-like"/>
</dbReference>
<evidence type="ECO:0000256" key="2">
    <source>
        <dbReference type="ARBA" id="ARBA00022692"/>
    </source>
</evidence>
<evidence type="ECO:0000256" key="10">
    <source>
        <dbReference type="SAM" id="SignalP"/>
    </source>
</evidence>
<keyword evidence="4" id="KW-0378">Hydrolase</keyword>
<dbReference type="FunFam" id="3.90.190.10:FF:000147">
    <property type="entry name" value="Protein-tyrosine-phosphatase"/>
    <property type="match status" value="1"/>
</dbReference>
<comment type="subcellular location">
    <subcellularLocation>
        <location evidence="1">Membrane</location>
        <topology evidence="1">Single-pass type I membrane protein</topology>
    </subcellularLocation>
</comment>
<dbReference type="OrthoDB" id="10253954at2759"/>
<feature type="transmembrane region" description="Helical" evidence="9">
    <location>
        <begin position="532"/>
        <end position="554"/>
    </location>
</feature>
<feature type="domain" description="Tyrosine-protein phosphatase" evidence="11">
    <location>
        <begin position="665"/>
        <end position="920"/>
    </location>
</feature>
<dbReference type="Gene3D" id="3.90.190.10">
    <property type="entry name" value="Protein tyrosine phosphatase superfamily"/>
    <property type="match status" value="2"/>
</dbReference>
<keyword evidence="6 9" id="KW-1133">Transmembrane helix</keyword>
<feature type="signal peptide" evidence="10">
    <location>
        <begin position="1"/>
        <end position="23"/>
    </location>
</feature>
<gene>
    <name evidence="14" type="ORF">CAUJ_LOCUS15968</name>
</gene>
<evidence type="ECO:0000313" key="14">
    <source>
        <dbReference type="EMBL" id="CAD6200069.1"/>
    </source>
</evidence>
<dbReference type="SMART" id="SM00404">
    <property type="entry name" value="PTPc_motif"/>
    <property type="match status" value="1"/>
</dbReference>
<evidence type="ECO:0000259" key="11">
    <source>
        <dbReference type="PROSITE" id="PS50055"/>
    </source>
</evidence>
<comment type="caution">
    <text evidence="14">The sequence shown here is derived from an EMBL/GenBank/DDBJ whole genome shotgun (WGS) entry which is preliminary data.</text>
</comment>